<dbReference type="Proteomes" id="UP001162480">
    <property type="component" value="Chromosome 18"/>
</dbReference>
<dbReference type="CDD" id="cd06583">
    <property type="entry name" value="PGRP"/>
    <property type="match status" value="1"/>
</dbReference>
<dbReference type="EMBL" id="OX597831">
    <property type="protein sequence ID" value="CAI9736308.1"/>
    <property type="molecule type" value="Genomic_DNA"/>
</dbReference>
<dbReference type="InterPro" id="IPR036505">
    <property type="entry name" value="Amidase/PGRP_sf"/>
</dbReference>
<gene>
    <name evidence="10" type="ORF">OCTVUL_1B021174</name>
</gene>
<dbReference type="PANTHER" id="PTHR11022:SF41">
    <property type="entry name" value="PEPTIDOGLYCAN-RECOGNITION PROTEIN LC-RELATED"/>
    <property type="match status" value="1"/>
</dbReference>
<dbReference type="GO" id="GO:0042834">
    <property type="term" value="F:peptidoglycan binding"/>
    <property type="evidence" value="ECO:0007669"/>
    <property type="project" value="InterPro"/>
</dbReference>
<dbReference type="InterPro" id="IPR017331">
    <property type="entry name" value="Peptidoglycan_recognition"/>
</dbReference>
<dbReference type="GO" id="GO:0009253">
    <property type="term" value="P:peptidoglycan catabolic process"/>
    <property type="evidence" value="ECO:0007669"/>
    <property type="project" value="InterPro"/>
</dbReference>
<keyword evidence="4 6" id="KW-0391">Immunity</keyword>
<keyword evidence="3" id="KW-0732">Signal</keyword>
<dbReference type="InterPro" id="IPR002502">
    <property type="entry name" value="Amidase_domain"/>
</dbReference>
<dbReference type="Pfam" id="PF01510">
    <property type="entry name" value="Amidase_2"/>
    <property type="match status" value="1"/>
</dbReference>
<dbReference type="Gene3D" id="3.40.80.10">
    <property type="entry name" value="Peptidoglycan recognition protein-like"/>
    <property type="match status" value="1"/>
</dbReference>
<evidence type="ECO:0000256" key="5">
    <source>
        <dbReference type="ARBA" id="ARBA00023157"/>
    </source>
</evidence>
<comment type="similarity">
    <text evidence="1 6">Belongs to the N-acetylmuramoyl-L-alanine amidase 2 family.</text>
</comment>
<dbReference type="AlphaFoldDB" id="A0AA36BL81"/>
<name>A0AA36BL81_OCTVU</name>
<evidence type="ECO:0000313" key="10">
    <source>
        <dbReference type="EMBL" id="CAI9736308.1"/>
    </source>
</evidence>
<feature type="domain" description="N-acetylmuramoyl-L-alanine amidase" evidence="8">
    <location>
        <begin position="47"/>
        <end position="184"/>
    </location>
</feature>
<dbReference type="GO" id="GO:0008270">
    <property type="term" value="F:zinc ion binding"/>
    <property type="evidence" value="ECO:0007669"/>
    <property type="project" value="InterPro"/>
</dbReference>
<protein>
    <recommendedName>
        <fullName evidence="6">Peptidoglycan-recognition protein</fullName>
    </recommendedName>
</protein>
<evidence type="ECO:0000313" key="11">
    <source>
        <dbReference type="Proteomes" id="UP001162480"/>
    </source>
</evidence>
<feature type="domain" description="Peptidoglycan recognition protein family" evidence="9">
    <location>
        <begin position="36"/>
        <end position="178"/>
    </location>
</feature>
<evidence type="ECO:0000259" key="8">
    <source>
        <dbReference type="SMART" id="SM00644"/>
    </source>
</evidence>
<keyword evidence="11" id="KW-1185">Reference proteome</keyword>
<keyword evidence="5" id="KW-1015">Disulfide bond</keyword>
<keyword evidence="2 6" id="KW-0399">Innate immunity</keyword>
<evidence type="ECO:0000256" key="2">
    <source>
        <dbReference type="ARBA" id="ARBA00022588"/>
    </source>
</evidence>
<organism evidence="10 11">
    <name type="scientific">Octopus vulgaris</name>
    <name type="common">Common octopus</name>
    <dbReference type="NCBI Taxonomy" id="6645"/>
    <lineage>
        <taxon>Eukaryota</taxon>
        <taxon>Metazoa</taxon>
        <taxon>Spiralia</taxon>
        <taxon>Lophotrochozoa</taxon>
        <taxon>Mollusca</taxon>
        <taxon>Cephalopoda</taxon>
        <taxon>Coleoidea</taxon>
        <taxon>Octopodiformes</taxon>
        <taxon>Octopoda</taxon>
        <taxon>Incirrata</taxon>
        <taxon>Octopodidae</taxon>
        <taxon>Octopus</taxon>
    </lineage>
</organism>
<evidence type="ECO:0000256" key="6">
    <source>
        <dbReference type="PIRNR" id="PIRNR037945"/>
    </source>
</evidence>
<dbReference type="GO" id="GO:0045087">
    <property type="term" value="P:innate immune response"/>
    <property type="evidence" value="ECO:0007669"/>
    <property type="project" value="UniProtKB-KW"/>
</dbReference>
<dbReference type="SMART" id="SM00644">
    <property type="entry name" value="Ami_2"/>
    <property type="match status" value="1"/>
</dbReference>
<accession>A0AA36BL81</accession>
<dbReference type="InterPro" id="IPR006619">
    <property type="entry name" value="PGRP_domain_met/bac"/>
</dbReference>
<reference evidence="10" key="1">
    <citation type="submission" date="2023-08" db="EMBL/GenBank/DDBJ databases">
        <authorList>
            <person name="Alioto T."/>
            <person name="Alioto T."/>
            <person name="Gomez Garrido J."/>
        </authorList>
    </citation>
    <scope>NUCLEOTIDE SEQUENCE</scope>
</reference>
<dbReference type="SMART" id="SM00701">
    <property type="entry name" value="PGRP"/>
    <property type="match status" value="1"/>
</dbReference>
<dbReference type="FunFam" id="3.40.80.10:FF:000001">
    <property type="entry name" value="Peptidoglycan recognition protein 1"/>
    <property type="match status" value="1"/>
</dbReference>
<evidence type="ECO:0000256" key="1">
    <source>
        <dbReference type="ARBA" id="ARBA00007553"/>
    </source>
</evidence>
<dbReference type="PIRSF" id="PIRSF037945">
    <property type="entry name" value="PGRPs"/>
    <property type="match status" value="1"/>
</dbReference>
<evidence type="ECO:0000256" key="3">
    <source>
        <dbReference type="ARBA" id="ARBA00022729"/>
    </source>
</evidence>
<feature type="disulfide bond" evidence="7">
    <location>
        <begin position="72"/>
        <end position="78"/>
    </location>
</feature>
<dbReference type="InterPro" id="IPR015510">
    <property type="entry name" value="PGRP"/>
</dbReference>
<evidence type="ECO:0000259" key="9">
    <source>
        <dbReference type="SMART" id="SM00701"/>
    </source>
</evidence>
<sequence length="209" mass="24099">MCFRPAMLFTPELLVSELQLLRTLLRTEALQCSCNCQVVSRSQWHARTPKEIDYISTPVNMVFIHHTSMDSCFNLTSCIEEMQKIQDFHMDTRGWFDIGYNFLVGEDGRVYVGRSWNREGAHTLHFNRVAIAVSVMGDFMQRLPNNLALDAVKNILDYGVCLGKITPNYRLYGHRDVRETSCPGDKFYQLIQTWKHYSHTKPSPSSIIG</sequence>
<evidence type="ECO:0000256" key="4">
    <source>
        <dbReference type="ARBA" id="ARBA00022859"/>
    </source>
</evidence>
<dbReference type="SUPFAM" id="SSF55846">
    <property type="entry name" value="N-acetylmuramoyl-L-alanine amidase-like"/>
    <property type="match status" value="1"/>
</dbReference>
<evidence type="ECO:0000256" key="7">
    <source>
        <dbReference type="PIRSR" id="PIRSR037945-1"/>
    </source>
</evidence>
<proteinExistence type="inferred from homology"/>
<dbReference type="GO" id="GO:0008745">
    <property type="term" value="F:N-acetylmuramoyl-L-alanine amidase activity"/>
    <property type="evidence" value="ECO:0007669"/>
    <property type="project" value="InterPro"/>
</dbReference>
<dbReference type="PANTHER" id="PTHR11022">
    <property type="entry name" value="PEPTIDOGLYCAN RECOGNITION PROTEIN"/>
    <property type="match status" value="1"/>
</dbReference>